<feature type="region of interest" description="Disordered" evidence="1">
    <location>
        <begin position="202"/>
        <end position="226"/>
    </location>
</feature>
<feature type="domain" description="OmpA-like" evidence="2">
    <location>
        <begin position="257"/>
        <end position="319"/>
    </location>
</feature>
<proteinExistence type="predicted"/>
<dbReference type="InterPro" id="IPR050330">
    <property type="entry name" value="Bact_OuterMem_StrucFunc"/>
</dbReference>
<feature type="region of interest" description="Disordered" evidence="1">
    <location>
        <begin position="1"/>
        <end position="72"/>
    </location>
</feature>
<dbReference type="EMBL" id="MQUC01000003">
    <property type="protein sequence ID" value="PRP66526.1"/>
    <property type="molecule type" value="Genomic_DNA"/>
</dbReference>
<evidence type="ECO:0000313" key="3">
    <source>
        <dbReference type="EMBL" id="PRP66526.1"/>
    </source>
</evidence>
<comment type="caution">
    <text evidence="3">The sequence shown here is derived from an EMBL/GenBank/DDBJ whole genome shotgun (WGS) entry which is preliminary data.</text>
</comment>
<accession>A0A2S9WT92</accession>
<organism evidence="3 4">
    <name type="scientific">Nonlabens agnitus</name>
    <dbReference type="NCBI Taxonomy" id="870484"/>
    <lineage>
        <taxon>Bacteria</taxon>
        <taxon>Pseudomonadati</taxon>
        <taxon>Bacteroidota</taxon>
        <taxon>Flavobacteriia</taxon>
        <taxon>Flavobacteriales</taxon>
        <taxon>Flavobacteriaceae</taxon>
        <taxon>Nonlabens</taxon>
    </lineage>
</organism>
<dbReference type="Gene3D" id="3.30.1330.60">
    <property type="entry name" value="OmpA-like domain"/>
    <property type="match status" value="1"/>
</dbReference>
<dbReference type="SUPFAM" id="SSF103088">
    <property type="entry name" value="OmpA-like"/>
    <property type="match status" value="2"/>
</dbReference>
<dbReference type="Pfam" id="PF00691">
    <property type="entry name" value="OmpA"/>
    <property type="match status" value="1"/>
</dbReference>
<dbReference type="PANTHER" id="PTHR30329:SF21">
    <property type="entry name" value="LIPOPROTEIN YIAD-RELATED"/>
    <property type="match status" value="1"/>
</dbReference>
<feature type="compositionally biased region" description="Polar residues" evidence="1">
    <location>
        <begin position="48"/>
        <end position="60"/>
    </location>
</feature>
<reference evidence="3 4" key="1">
    <citation type="submission" date="2016-11" db="EMBL/GenBank/DDBJ databases">
        <title>Trade-off between light-utilization and light-protection in marine flavobacteria.</title>
        <authorList>
            <person name="Kumagai Y."/>
        </authorList>
    </citation>
    <scope>NUCLEOTIDE SEQUENCE [LARGE SCALE GENOMIC DNA]</scope>
    <source>
        <strain evidence="3 4">JCM 17109</strain>
    </source>
</reference>
<evidence type="ECO:0000313" key="4">
    <source>
        <dbReference type="Proteomes" id="UP000239532"/>
    </source>
</evidence>
<dbReference type="InterPro" id="IPR006665">
    <property type="entry name" value="OmpA-like"/>
</dbReference>
<name>A0A2S9WT92_9FLAO</name>
<dbReference type="InterPro" id="IPR036737">
    <property type="entry name" value="OmpA-like_sf"/>
</dbReference>
<protein>
    <recommendedName>
        <fullName evidence="2">OmpA-like domain-containing protein</fullName>
    </recommendedName>
</protein>
<dbReference type="Proteomes" id="UP000239532">
    <property type="component" value="Unassembled WGS sequence"/>
</dbReference>
<sequence>MDTYSIKENSPEIVGENEIDPKTIDDLSYEDSTDLGSSVTSELDEVNNDSINNSLQNSDNVDADGLTDSDAETDGASIENINRPAIPFNVVLPNGTQLIQCNSFSVVFQDQVRVKIPYACRDYGISINSFLDKNPQSILRITGYTDPNESPNTGIGRAEYLKKLLTNTGIPADRIIATSAVNNLNFSSGSANGGVAMEINGSFTSNPSSSQTADNESNPALDNPKESTTVIASKKFTSGFQEKYFYGDQKFTAYATTIKSLLNQNPSSKVYAYSYTDSEGDSKDNFAISRDNASTVRKILLQSGIPSNRIQSVARGEQNAGGSGSNLCIILVIK</sequence>
<dbReference type="PANTHER" id="PTHR30329">
    <property type="entry name" value="STATOR ELEMENT OF FLAGELLAR MOTOR COMPLEX"/>
    <property type="match status" value="1"/>
</dbReference>
<gene>
    <name evidence="3" type="ORF">BST86_05150</name>
</gene>
<keyword evidence="4" id="KW-1185">Reference proteome</keyword>
<evidence type="ECO:0000256" key="1">
    <source>
        <dbReference type="SAM" id="MobiDB-lite"/>
    </source>
</evidence>
<feature type="compositionally biased region" description="Acidic residues" evidence="1">
    <location>
        <begin position="61"/>
        <end position="72"/>
    </location>
</feature>
<evidence type="ECO:0000259" key="2">
    <source>
        <dbReference type="Pfam" id="PF00691"/>
    </source>
</evidence>
<dbReference type="AlphaFoldDB" id="A0A2S9WT92"/>